<evidence type="ECO:0000313" key="15">
    <source>
        <dbReference type="Proteomes" id="UP000190625"/>
    </source>
</evidence>
<dbReference type="Gene3D" id="1.10.150.130">
    <property type="match status" value="1"/>
</dbReference>
<dbReference type="InterPro" id="IPR002104">
    <property type="entry name" value="Integrase_catalytic"/>
</dbReference>
<evidence type="ECO:0000256" key="6">
    <source>
        <dbReference type="ARBA" id="ARBA00022829"/>
    </source>
</evidence>
<evidence type="ECO:0000259" key="13">
    <source>
        <dbReference type="PROSITE" id="PS51900"/>
    </source>
</evidence>
<evidence type="ECO:0000256" key="7">
    <source>
        <dbReference type="ARBA" id="ARBA00022908"/>
    </source>
</evidence>
<feature type="domain" description="Core-binding (CB)" evidence="13">
    <location>
        <begin position="4"/>
        <end position="96"/>
    </location>
</feature>
<dbReference type="GO" id="GO:0007059">
    <property type="term" value="P:chromosome segregation"/>
    <property type="evidence" value="ECO:0007669"/>
    <property type="project" value="UniProtKB-KW"/>
</dbReference>
<dbReference type="PANTHER" id="PTHR30349:SF77">
    <property type="entry name" value="TYROSINE RECOMBINASE XERC"/>
    <property type="match status" value="1"/>
</dbReference>
<keyword evidence="8 11" id="KW-0238">DNA-binding</keyword>
<dbReference type="PANTHER" id="PTHR30349">
    <property type="entry name" value="PHAGE INTEGRASE-RELATED"/>
    <property type="match status" value="1"/>
</dbReference>
<evidence type="ECO:0000256" key="9">
    <source>
        <dbReference type="ARBA" id="ARBA00023172"/>
    </source>
</evidence>
<dbReference type="InterPro" id="IPR004107">
    <property type="entry name" value="Integrase_SAM-like_N"/>
</dbReference>
<comment type="function">
    <text evidence="1">Site-specific tyrosine recombinase, which acts by catalyzing the cutting and rejoining of the recombining DNA molecules.</text>
</comment>
<dbReference type="GO" id="GO:0006310">
    <property type="term" value="P:DNA recombination"/>
    <property type="evidence" value="ECO:0007669"/>
    <property type="project" value="UniProtKB-KW"/>
</dbReference>
<protein>
    <submittedName>
        <fullName evidence="14">Integrase/recombinase XerC</fullName>
    </submittedName>
</protein>
<keyword evidence="7" id="KW-0229">DNA integration</keyword>
<dbReference type="PROSITE" id="PS51898">
    <property type="entry name" value="TYR_RECOMBINASE"/>
    <property type="match status" value="1"/>
</dbReference>
<organism evidence="14 15">
    <name type="scientific">Selenihalanaerobacter shriftii</name>
    <dbReference type="NCBI Taxonomy" id="142842"/>
    <lineage>
        <taxon>Bacteria</taxon>
        <taxon>Bacillati</taxon>
        <taxon>Bacillota</taxon>
        <taxon>Clostridia</taxon>
        <taxon>Halanaerobiales</taxon>
        <taxon>Halobacteroidaceae</taxon>
        <taxon>Selenihalanaerobacter</taxon>
    </lineage>
</organism>
<evidence type="ECO:0000256" key="2">
    <source>
        <dbReference type="ARBA" id="ARBA00004496"/>
    </source>
</evidence>
<dbReference type="GO" id="GO:0015074">
    <property type="term" value="P:DNA integration"/>
    <property type="evidence" value="ECO:0007669"/>
    <property type="project" value="UniProtKB-KW"/>
</dbReference>
<evidence type="ECO:0000256" key="11">
    <source>
        <dbReference type="PROSITE-ProRule" id="PRU01248"/>
    </source>
</evidence>
<evidence type="ECO:0000256" key="8">
    <source>
        <dbReference type="ARBA" id="ARBA00023125"/>
    </source>
</evidence>
<dbReference type="InterPro" id="IPR013762">
    <property type="entry name" value="Integrase-like_cat_sf"/>
</dbReference>
<evidence type="ECO:0000256" key="5">
    <source>
        <dbReference type="ARBA" id="ARBA00022618"/>
    </source>
</evidence>
<sequence length="310" mass="36378">MKKLHYTKAVNSFLKYLVAERGFSELTIKEYERDLDLFFRYLQNEFNYDPDKIYIDTISRYELTEFLGDIILIKDNSPATRNRKLYSIRSFFNYLVKQNILEKNPAHSIEATKSNLRAEPIYLQLDDAKQYMEAIRNSNSSTSIRDLAIVKVFIYCGLRVSELTNLNLENIDFQDKSIKFYGKGSKERYVPVHTDVIQSIQEHLIYRDTIQPNNKDARKALFLSNRGNRINVRTVQIMVKKYAKKAGVRNASKITPHKLRHTFASMLYKQTKDLRVLQELLGHSDISTTQIYTHTDKEQRKQAVNQMPDL</sequence>
<evidence type="ECO:0000259" key="12">
    <source>
        <dbReference type="PROSITE" id="PS51898"/>
    </source>
</evidence>
<evidence type="ECO:0000313" key="14">
    <source>
        <dbReference type="EMBL" id="SJZ60035.1"/>
    </source>
</evidence>
<accession>A0A1T4LZE9</accession>
<evidence type="ECO:0000256" key="4">
    <source>
        <dbReference type="ARBA" id="ARBA00022490"/>
    </source>
</evidence>
<dbReference type="Pfam" id="PF02899">
    <property type="entry name" value="Phage_int_SAM_1"/>
    <property type="match status" value="1"/>
</dbReference>
<dbReference type="OrthoDB" id="283809at2"/>
<dbReference type="RefSeq" id="WP_078809796.1">
    <property type="nucleotide sequence ID" value="NZ_FUWM01000009.1"/>
</dbReference>
<dbReference type="InterPro" id="IPR044068">
    <property type="entry name" value="CB"/>
</dbReference>
<comment type="similarity">
    <text evidence="3">Belongs to the 'phage' integrase family.</text>
</comment>
<dbReference type="GO" id="GO:0003677">
    <property type="term" value="F:DNA binding"/>
    <property type="evidence" value="ECO:0007669"/>
    <property type="project" value="UniProtKB-UniRule"/>
</dbReference>
<comment type="subcellular location">
    <subcellularLocation>
        <location evidence="2">Cytoplasm</location>
    </subcellularLocation>
</comment>
<reference evidence="15" key="1">
    <citation type="submission" date="2017-02" db="EMBL/GenBank/DDBJ databases">
        <authorList>
            <person name="Varghese N."/>
            <person name="Submissions S."/>
        </authorList>
    </citation>
    <scope>NUCLEOTIDE SEQUENCE [LARGE SCALE GENOMIC DNA]</scope>
    <source>
        <strain evidence="15">ATCC BAA-73</strain>
    </source>
</reference>
<dbReference type="InterPro" id="IPR010998">
    <property type="entry name" value="Integrase_recombinase_N"/>
</dbReference>
<keyword evidence="15" id="KW-1185">Reference proteome</keyword>
<dbReference type="Pfam" id="PF00589">
    <property type="entry name" value="Phage_integrase"/>
    <property type="match status" value="1"/>
</dbReference>
<dbReference type="Proteomes" id="UP000190625">
    <property type="component" value="Unassembled WGS sequence"/>
</dbReference>
<evidence type="ECO:0000256" key="3">
    <source>
        <dbReference type="ARBA" id="ARBA00008857"/>
    </source>
</evidence>
<evidence type="ECO:0000256" key="1">
    <source>
        <dbReference type="ARBA" id="ARBA00003283"/>
    </source>
</evidence>
<dbReference type="SUPFAM" id="SSF56349">
    <property type="entry name" value="DNA breaking-rejoining enzymes"/>
    <property type="match status" value="1"/>
</dbReference>
<dbReference type="GO" id="GO:0051301">
    <property type="term" value="P:cell division"/>
    <property type="evidence" value="ECO:0007669"/>
    <property type="project" value="UniProtKB-KW"/>
</dbReference>
<dbReference type="GO" id="GO:0005737">
    <property type="term" value="C:cytoplasm"/>
    <property type="evidence" value="ECO:0007669"/>
    <property type="project" value="UniProtKB-SubCell"/>
</dbReference>
<dbReference type="AlphaFoldDB" id="A0A1T4LZE9"/>
<name>A0A1T4LZE9_9FIRM</name>
<dbReference type="EMBL" id="FUWM01000009">
    <property type="protein sequence ID" value="SJZ60035.1"/>
    <property type="molecule type" value="Genomic_DNA"/>
</dbReference>
<keyword evidence="4" id="KW-0963">Cytoplasm</keyword>
<dbReference type="InterPro" id="IPR011010">
    <property type="entry name" value="DNA_brk_join_enz"/>
</dbReference>
<dbReference type="InterPro" id="IPR050090">
    <property type="entry name" value="Tyrosine_recombinase_XerCD"/>
</dbReference>
<keyword evidence="9" id="KW-0233">DNA recombination</keyword>
<keyword evidence="10" id="KW-0131">Cell cycle</keyword>
<feature type="domain" description="Tyr recombinase" evidence="12">
    <location>
        <begin position="118"/>
        <end position="305"/>
    </location>
</feature>
<keyword evidence="5" id="KW-0132">Cell division</keyword>
<evidence type="ECO:0000256" key="10">
    <source>
        <dbReference type="ARBA" id="ARBA00023306"/>
    </source>
</evidence>
<dbReference type="PROSITE" id="PS51900">
    <property type="entry name" value="CB"/>
    <property type="match status" value="1"/>
</dbReference>
<keyword evidence="6" id="KW-0159">Chromosome partition</keyword>
<gene>
    <name evidence="14" type="ORF">SAMN02745118_01314</name>
</gene>
<proteinExistence type="inferred from homology"/>
<dbReference type="STRING" id="142842.SAMN02745118_01314"/>
<dbReference type="Gene3D" id="1.10.443.10">
    <property type="entry name" value="Intergrase catalytic core"/>
    <property type="match status" value="1"/>
</dbReference>